<dbReference type="RefSeq" id="WP_212694313.1">
    <property type="nucleotide sequence ID" value="NZ_CP058649.1"/>
</dbReference>
<dbReference type="EMBL" id="CP058649">
    <property type="protein sequence ID" value="QUI23627.1"/>
    <property type="molecule type" value="Genomic_DNA"/>
</dbReference>
<reference evidence="1" key="1">
    <citation type="submission" date="2020-07" db="EMBL/GenBank/DDBJ databases">
        <title>Vallitalea pronyensis genome.</title>
        <authorList>
            <person name="Postec A."/>
        </authorList>
    </citation>
    <scope>NUCLEOTIDE SEQUENCE</scope>
    <source>
        <strain evidence="1">FatNI3</strain>
    </source>
</reference>
<evidence type="ECO:0000313" key="2">
    <source>
        <dbReference type="Proteomes" id="UP000683246"/>
    </source>
</evidence>
<evidence type="ECO:0000313" key="1">
    <source>
        <dbReference type="EMBL" id="QUI23627.1"/>
    </source>
</evidence>
<protein>
    <submittedName>
        <fullName evidence="1">Uncharacterized protein</fullName>
    </submittedName>
</protein>
<dbReference type="AlphaFoldDB" id="A0A8J8MKP3"/>
<gene>
    <name evidence="1" type="ORF">HZI73_15605</name>
</gene>
<sequence length="104" mass="12149">MTYYYAVRAVKNSVESADSNIASAMVENNVATLQIKLCTTDIYEYKMTMNEVSNFITWYTDRANGTGLPFYIFPDSTNIEPYTKIDEYIIHDKIVWFKVNEYLK</sequence>
<keyword evidence="2" id="KW-1185">Reference proteome</keyword>
<accession>A0A8J8MKP3</accession>
<proteinExistence type="predicted"/>
<name>A0A8J8MKP3_9FIRM</name>
<organism evidence="1 2">
    <name type="scientific">Vallitalea pronyensis</name>
    <dbReference type="NCBI Taxonomy" id="1348613"/>
    <lineage>
        <taxon>Bacteria</taxon>
        <taxon>Bacillati</taxon>
        <taxon>Bacillota</taxon>
        <taxon>Clostridia</taxon>
        <taxon>Lachnospirales</taxon>
        <taxon>Vallitaleaceae</taxon>
        <taxon>Vallitalea</taxon>
    </lineage>
</organism>
<dbReference type="Proteomes" id="UP000683246">
    <property type="component" value="Chromosome"/>
</dbReference>
<dbReference type="KEGG" id="vpy:HZI73_15605"/>